<dbReference type="EMBL" id="CAXAMM010012226">
    <property type="protein sequence ID" value="CAK9028393.1"/>
    <property type="molecule type" value="Genomic_DNA"/>
</dbReference>
<protein>
    <submittedName>
        <fullName evidence="2">Uncharacterized protein</fullName>
    </submittedName>
</protein>
<keyword evidence="3" id="KW-1185">Reference proteome</keyword>
<accession>A0ABP0KNE6</accession>
<evidence type="ECO:0000313" key="3">
    <source>
        <dbReference type="Proteomes" id="UP001642464"/>
    </source>
</evidence>
<organism evidence="2 3">
    <name type="scientific">Durusdinium trenchii</name>
    <dbReference type="NCBI Taxonomy" id="1381693"/>
    <lineage>
        <taxon>Eukaryota</taxon>
        <taxon>Sar</taxon>
        <taxon>Alveolata</taxon>
        <taxon>Dinophyceae</taxon>
        <taxon>Suessiales</taxon>
        <taxon>Symbiodiniaceae</taxon>
        <taxon>Durusdinium</taxon>
    </lineage>
</organism>
<proteinExistence type="predicted"/>
<dbReference type="EMBL" id="CAXAMM010012125">
    <property type="protein sequence ID" value="CAK9028068.1"/>
    <property type="molecule type" value="Genomic_DNA"/>
</dbReference>
<comment type="caution">
    <text evidence="2">The sequence shown here is derived from an EMBL/GenBank/DDBJ whole genome shotgun (WGS) entry which is preliminary data.</text>
</comment>
<sequence>METESNLNFVRDSRTAQRVTEILREAGGQVGDGQAWRNAGVRDCEVPKPLRPHVAPELKQQLLPLIIFSDFELDDLMAIAEVWQWKAVHMGAAENSRPVIVFCCDFKTKDGGEVFEKKILMARLMLGVTMKDIYILVQNPGENQVNWTYFDQKVHPMAPKLFREKQELLAAAAQEIAEVSVVPSTEIVDVYFIAPGRGIFAELLNEVEQKHPEGFAQLAQKAHVVMYTGSFNTQGTTIKNEQDPGPFDYDKIRHLGSTLGRHFQVCLLWQRDVSSLHDQRRQLRVPYPGAAVGRPLRVAVGFHHCFCG</sequence>
<dbReference type="Proteomes" id="UP001642464">
    <property type="component" value="Unassembled WGS sequence"/>
</dbReference>
<name>A0ABP0KNE6_9DINO</name>
<evidence type="ECO:0000313" key="1">
    <source>
        <dbReference type="EMBL" id="CAK9028068.1"/>
    </source>
</evidence>
<gene>
    <name evidence="1" type="ORF">SCF082_LOCUS18198</name>
    <name evidence="2" type="ORF">SCF082_LOCUS18350</name>
</gene>
<evidence type="ECO:0000313" key="2">
    <source>
        <dbReference type="EMBL" id="CAK9028393.1"/>
    </source>
</evidence>
<reference evidence="2 3" key="1">
    <citation type="submission" date="2024-02" db="EMBL/GenBank/DDBJ databases">
        <authorList>
            <person name="Chen Y."/>
            <person name="Shah S."/>
            <person name="Dougan E. K."/>
            <person name="Thang M."/>
            <person name="Chan C."/>
        </authorList>
    </citation>
    <scope>NUCLEOTIDE SEQUENCE [LARGE SCALE GENOMIC DNA]</scope>
</reference>